<dbReference type="PANTHER" id="PTHR44688:SF16">
    <property type="entry name" value="DNA-BINDING TRANSCRIPTIONAL ACTIVATOR DEVR_DOSR"/>
    <property type="match status" value="1"/>
</dbReference>
<dbReference type="PRINTS" id="PR00038">
    <property type="entry name" value="HTHLUXR"/>
</dbReference>
<dbReference type="Pfam" id="PF17874">
    <property type="entry name" value="TPR_MalT"/>
    <property type="match status" value="1"/>
</dbReference>
<evidence type="ECO:0000256" key="2">
    <source>
        <dbReference type="ARBA" id="ARBA00023125"/>
    </source>
</evidence>
<keyword evidence="6" id="KW-1185">Reference proteome</keyword>
<evidence type="ECO:0000259" key="4">
    <source>
        <dbReference type="PROSITE" id="PS50043"/>
    </source>
</evidence>
<feature type="domain" description="HTH luxR-type" evidence="4">
    <location>
        <begin position="839"/>
        <end position="904"/>
    </location>
</feature>
<keyword evidence="1" id="KW-0805">Transcription regulation</keyword>
<organism evidence="5 6">
    <name type="scientific">Metapseudomonas lalkuanensis</name>
    <dbReference type="NCBI Taxonomy" id="2604832"/>
    <lineage>
        <taxon>Bacteria</taxon>
        <taxon>Pseudomonadati</taxon>
        <taxon>Pseudomonadota</taxon>
        <taxon>Gammaproteobacteria</taxon>
        <taxon>Pseudomonadales</taxon>
        <taxon>Pseudomonadaceae</taxon>
        <taxon>Metapseudomonas</taxon>
    </lineage>
</organism>
<keyword evidence="2" id="KW-0238">DNA-binding</keyword>
<dbReference type="InterPro" id="IPR036388">
    <property type="entry name" value="WH-like_DNA-bd_sf"/>
</dbReference>
<dbReference type="InterPro" id="IPR027417">
    <property type="entry name" value="P-loop_NTPase"/>
</dbReference>
<dbReference type="InterPro" id="IPR049945">
    <property type="entry name" value="AAA_22"/>
</dbReference>
<dbReference type="SUPFAM" id="SSF46894">
    <property type="entry name" value="C-terminal effector domain of the bipartite response regulators"/>
    <property type="match status" value="1"/>
</dbReference>
<dbReference type="Pfam" id="PF25873">
    <property type="entry name" value="WHD_MalT"/>
    <property type="match status" value="1"/>
</dbReference>
<proteinExistence type="predicted"/>
<dbReference type="GO" id="GO:0006355">
    <property type="term" value="P:regulation of DNA-templated transcription"/>
    <property type="evidence" value="ECO:0007669"/>
    <property type="project" value="InterPro"/>
</dbReference>
<name>A0A5J6QKP5_9GAMM</name>
<dbReference type="SMART" id="SM00421">
    <property type="entry name" value="HTH_LUXR"/>
    <property type="match status" value="1"/>
</dbReference>
<evidence type="ECO:0000256" key="1">
    <source>
        <dbReference type="ARBA" id="ARBA00023015"/>
    </source>
</evidence>
<dbReference type="KEGG" id="plal:FXN65_12995"/>
<dbReference type="GO" id="GO:0003677">
    <property type="term" value="F:DNA binding"/>
    <property type="evidence" value="ECO:0007669"/>
    <property type="project" value="UniProtKB-KW"/>
</dbReference>
<dbReference type="AlphaFoldDB" id="A0A5J6QKP5"/>
<dbReference type="InterPro" id="IPR011990">
    <property type="entry name" value="TPR-like_helical_dom_sf"/>
</dbReference>
<dbReference type="InterPro" id="IPR059106">
    <property type="entry name" value="WHD_MalT"/>
</dbReference>
<dbReference type="SUPFAM" id="SSF52540">
    <property type="entry name" value="P-loop containing nucleoside triphosphate hydrolases"/>
    <property type="match status" value="1"/>
</dbReference>
<evidence type="ECO:0000313" key="5">
    <source>
        <dbReference type="EMBL" id="QEY62947.1"/>
    </source>
</evidence>
<dbReference type="Pfam" id="PF00196">
    <property type="entry name" value="GerE"/>
    <property type="match status" value="1"/>
</dbReference>
<dbReference type="CDD" id="cd06170">
    <property type="entry name" value="LuxR_C_like"/>
    <property type="match status" value="1"/>
</dbReference>
<accession>A0A5J6QKP5</accession>
<dbReference type="PROSITE" id="PS50043">
    <property type="entry name" value="HTH_LUXR_2"/>
    <property type="match status" value="1"/>
</dbReference>
<evidence type="ECO:0000313" key="6">
    <source>
        <dbReference type="Proteomes" id="UP000327179"/>
    </source>
</evidence>
<dbReference type="InterPro" id="IPR041617">
    <property type="entry name" value="TPR_MalT"/>
</dbReference>
<dbReference type="Pfam" id="PF13401">
    <property type="entry name" value="AAA_22"/>
    <property type="match status" value="1"/>
</dbReference>
<reference evidence="5 6" key="1">
    <citation type="submission" date="2019-08" db="EMBL/GenBank/DDBJ databases">
        <title>Whole-genome Sequencing of e-waste polymer degrading bacterium Pseudomonas sp. strain PE08.</title>
        <authorList>
            <person name="Kirdat K."/>
            <person name="Debbarma P."/>
            <person name="Narawade N."/>
            <person name="Suyal D."/>
            <person name="Thorat V."/>
            <person name="Shouche Y."/>
            <person name="Goel R."/>
            <person name="Yadav A."/>
        </authorList>
    </citation>
    <scope>NUCLEOTIDE SEQUENCE [LARGE SCALE GENOMIC DNA]</scope>
    <source>
        <strain evidence="5 6">PE08</strain>
    </source>
</reference>
<protein>
    <submittedName>
        <fullName evidence="5">Helix-turn-helix transcriptional regulator</fullName>
    </submittedName>
</protein>
<gene>
    <name evidence="5" type="ORF">FXN65_12995</name>
</gene>
<dbReference type="Proteomes" id="UP000327179">
    <property type="component" value="Chromosome"/>
</dbReference>
<sequence>MKSGDKKLTTNRAKHLVSTKFSPPRIGTRHVPRTNLLAQLDRMHHCRLALITGAAGYGKTTLLAQWRQARLKAGAEVAWVSLTADDKGYASFCIALLEGLRRLGIDVGVDLLRDESAVNVMDATVAAIVDAGAKLTKELYLILDDYHYVEVPLAHKLIQKLLDHGSDNLHLVLASRVTPPLSLTRLRVMDQVAEIESVDLPFDLAETRMFVEENLGAGKINADDLGLIHELTSGWPSCLQLIVIMLKNRPDTRAILHDLVWRSSDLQTYLSEEVVAHLPTEMVEFTEALSIFRRFSASMATAVTGNAQADELIKRMEDENLLIYRVDTDDRLAWYRFHPLFGEFLTTRLERRGSEQVQELHRKGARWFAAHNYLTEAVRHASRGNDIDFATQVIEQSAPATWSLDYLAPTLRLLERLPEDELFRHQRLLFLACLTVSLTSQPGRAKAWLNHLKDSDIQTHPELANGVLLVRAAIAVQDDDSDRAVQLLEPVRDAPMENPFLRYMLLATLTVTYSMAGRYADARRLFDIHPIPLEDRGNDMAMVAESAGVTAHMLAGDVREAERLGSELLERSTREHGHRSICANLCASLLSDAFYELDRIDDARELIANRFGLLHSSVPDVIVRTNMSRARLDLLQKGPDAALAFLQQQIAHLRCLGQIRPVAHLLAEQLRVQLLKGNRSLASELLVTLEELAQRHSTVQGARAELPALAALARARMLRSEDSELTLKALQEVHDFAARFNRGRLGILADLLSADALEDLKRHDESLEILTRTLETARRFGLVRTLLDEGAMTERLLVGLSRKADLPPPLREYVEELLGKLTDPFSANATTPRPRRMSVPEQQPVLTPRELEILALVAQAMSSKRIAHTLDITLETVKWNLRNIFAKLGVSSRYDAMVWARNHKLID</sequence>
<dbReference type="Gene3D" id="1.10.10.10">
    <property type="entry name" value="Winged helix-like DNA-binding domain superfamily/Winged helix DNA-binding domain"/>
    <property type="match status" value="1"/>
</dbReference>
<dbReference type="InterPro" id="IPR016032">
    <property type="entry name" value="Sig_transdc_resp-reg_C-effctor"/>
</dbReference>
<dbReference type="EMBL" id="CP043311">
    <property type="protein sequence ID" value="QEY62947.1"/>
    <property type="molecule type" value="Genomic_DNA"/>
</dbReference>
<dbReference type="GO" id="GO:0016887">
    <property type="term" value="F:ATP hydrolysis activity"/>
    <property type="evidence" value="ECO:0007669"/>
    <property type="project" value="InterPro"/>
</dbReference>
<dbReference type="Gene3D" id="3.40.50.300">
    <property type="entry name" value="P-loop containing nucleotide triphosphate hydrolases"/>
    <property type="match status" value="1"/>
</dbReference>
<keyword evidence="3" id="KW-0804">Transcription</keyword>
<evidence type="ECO:0000256" key="3">
    <source>
        <dbReference type="ARBA" id="ARBA00023163"/>
    </source>
</evidence>
<dbReference type="Gene3D" id="1.25.40.10">
    <property type="entry name" value="Tetratricopeptide repeat domain"/>
    <property type="match status" value="1"/>
</dbReference>
<dbReference type="PANTHER" id="PTHR44688">
    <property type="entry name" value="DNA-BINDING TRANSCRIPTIONAL ACTIVATOR DEVR_DOSR"/>
    <property type="match status" value="1"/>
</dbReference>
<dbReference type="InterPro" id="IPR000792">
    <property type="entry name" value="Tscrpt_reg_LuxR_C"/>
</dbReference>